<evidence type="ECO:0000313" key="2">
    <source>
        <dbReference type="Proteomes" id="UP000001942"/>
    </source>
</evidence>
<dbReference type="AlphaFoldDB" id="Q2GCU0"/>
<keyword evidence="2" id="KW-1185">Reference proteome</keyword>
<gene>
    <name evidence="1" type="ordered locus">NSE_0838</name>
</gene>
<dbReference type="RefSeq" id="WP_011452212.1">
    <property type="nucleotide sequence ID" value="NC_007798.1"/>
</dbReference>
<proteinExistence type="predicted"/>
<evidence type="ECO:0000313" key="1">
    <source>
        <dbReference type="EMBL" id="ABD45802.1"/>
    </source>
</evidence>
<reference evidence="1 2" key="1">
    <citation type="journal article" date="2006" name="PLoS Genet.">
        <title>Comparative genomics of emerging human ehrlichiosis agents.</title>
        <authorList>
            <person name="Dunning Hotopp J.C."/>
            <person name="Lin M."/>
            <person name="Madupu R."/>
            <person name="Crabtree J."/>
            <person name="Angiuoli S.V."/>
            <person name="Eisen J.A."/>
            <person name="Seshadri R."/>
            <person name="Ren Q."/>
            <person name="Wu M."/>
            <person name="Utterback T.R."/>
            <person name="Smith S."/>
            <person name="Lewis M."/>
            <person name="Khouri H."/>
            <person name="Zhang C."/>
            <person name="Niu H."/>
            <person name="Lin Q."/>
            <person name="Ohashi N."/>
            <person name="Zhi N."/>
            <person name="Nelson W."/>
            <person name="Brinkac L.M."/>
            <person name="Dodson R.J."/>
            <person name="Rosovitz M.J."/>
            <person name="Sundaram J."/>
            <person name="Daugherty S.C."/>
            <person name="Davidsen T."/>
            <person name="Durkin A.S."/>
            <person name="Gwinn M."/>
            <person name="Haft D.H."/>
            <person name="Selengut J.D."/>
            <person name="Sullivan S.A."/>
            <person name="Zafar N."/>
            <person name="Zhou L."/>
            <person name="Benahmed F."/>
            <person name="Forberger H."/>
            <person name="Halpin R."/>
            <person name="Mulligan S."/>
            <person name="Robinson J."/>
            <person name="White O."/>
            <person name="Rikihisa Y."/>
            <person name="Tettelin H."/>
        </authorList>
    </citation>
    <scope>NUCLEOTIDE SEQUENCE [LARGE SCALE GENOMIC DNA]</scope>
    <source>
        <strain evidence="2">ATCC VR-367 / Miyayama</strain>
    </source>
</reference>
<dbReference type="KEGG" id="nse:NSE_0838"/>
<dbReference type="HOGENOM" id="CLU_2618391_0_0_5"/>
<sequence>MPAFSGLATPDRILAAGIQAAADVASFSECRVLCVVHTPRETSPLRIAEDLRSLRECRESLPSLLGKGIPLVVVHNPS</sequence>
<protein>
    <submittedName>
        <fullName evidence="1">Uncharacterized protein</fullName>
    </submittedName>
</protein>
<organism evidence="1 2">
    <name type="scientific">Ehrlichia sennetsu (strain ATCC VR-367 / Miyayama)</name>
    <name type="common">Neorickettsia sennetsu</name>
    <dbReference type="NCBI Taxonomy" id="222891"/>
    <lineage>
        <taxon>Bacteria</taxon>
        <taxon>Pseudomonadati</taxon>
        <taxon>Pseudomonadota</taxon>
        <taxon>Alphaproteobacteria</taxon>
        <taxon>Rickettsiales</taxon>
        <taxon>Anaplasmataceae</taxon>
        <taxon>Ehrlichia</taxon>
    </lineage>
</organism>
<dbReference type="Proteomes" id="UP000001942">
    <property type="component" value="Chromosome"/>
</dbReference>
<dbReference type="STRING" id="222891.NSE_0838"/>
<name>Q2GCU0_EHRS3</name>
<accession>Q2GCU0</accession>
<dbReference type="EMBL" id="CP000237">
    <property type="protein sequence ID" value="ABD45802.1"/>
    <property type="molecule type" value="Genomic_DNA"/>
</dbReference>